<keyword evidence="2" id="KW-0472">Membrane</keyword>
<keyword evidence="2" id="KW-0812">Transmembrane</keyword>
<feature type="transmembrane region" description="Helical" evidence="2">
    <location>
        <begin position="6"/>
        <end position="27"/>
    </location>
</feature>
<comment type="caution">
    <text evidence="3">The sequence shown here is derived from an EMBL/GenBank/DDBJ whole genome shotgun (WGS) entry which is preliminary data.</text>
</comment>
<organism evidence="3 4">
    <name type="scientific">Buddleja alternifolia</name>
    <dbReference type="NCBI Taxonomy" id="168488"/>
    <lineage>
        <taxon>Eukaryota</taxon>
        <taxon>Viridiplantae</taxon>
        <taxon>Streptophyta</taxon>
        <taxon>Embryophyta</taxon>
        <taxon>Tracheophyta</taxon>
        <taxon>Spermatophyta</taxon>
        <taxon>Magnoliopsida</taxon>
        <taxon>eudicotyledons</taxon>
        <taxon>Gunneridae</taxon>
        <taxon>Pentapetalae</taxon>
        <taxon>asterids</taxon>
        <taxon>lamiids</taxon>
        <taxon>Lamiales</taxon>
        <taxon>Scrophulariaceae</taxon>
        <taxon>Buddlejeae</taxon>
        <taxon>Buddleja</taxon>
    </lineage>
</organism>
<dbReference type="PANTHER" id="PTHR33474">
    <property type="entry name" value="TRANSMEMBRANE PROTEIN"/>
    <property type="match status" value="1"/>
</dbReference>
<dbReference type="AlphaFoldDB" id="A0AAV6Y6L9"/>
<dbReference type="PANTHER" id="PTHR33474:SF2">
    <property type="entry name" value="TRANSMEMBRANE PROTEIN"/>
    <property type="match status" value="1"/>
</dbReference>
<feature type="region of interest" description="Disordered" evidence="1">
    <location>
        <begin position="70"/>
        <end position="89"/>
    </location>
</feature>
<reference evidence="3" key="1">
    <citation type="submission" date="2019-10" db="EMBL/GenBank/DDBJ databases">
        <authorList>
            <person name="Zhang R."/>
            <person name="Pan Y."/>
            <person name="Wang J."/>
            <person name="Ma R."/>
            <person name="Yu S."/>
        </authorList>
    </citation>
    <scope>NUCLEOTIDE SEQUENCE</scope>
    <source>
        <strain evidence="3">LA-IB0</strain>
        <tissue evidence="3">Leaf</tissue>
    </source>
</reference>
<proteinExistence type="predicted"/>
<keyword evidence="2" id="KW-1133">Transmembrane helix</keyword>
<evidence type="ECO:0000256" key="2">
    <source>
        <dbReference type="SAM" id="Phobius"/>
    </source>
</evidence>
<evidence type="ECO:0000256" key="1">
    <source>
        <dbReference type="SAM" id="MobiDB-lite"/>
    </source>
</evidence>
<evidence type="ECO:0000313" key="4">
    <source>
        <dbReference type="Proteomes" id="UP000826271"/>
    </source>
</evidence>
<evidence type="ECO:0000313" key="3">
    <source>
        <dbReference type="EMBL" id="KAG8388692.1"/>
    </source>
</evidence>
<keyword evidence="4" id="KW-1185">Reference proteome</keyword>
<protein>
    <submittedName>
        <fullName evidence="3">Uncharacterized protein</fullName>
    </submittedName>
</protein>
<accession>A0AAV6Y6L9</accession>
<dbReference type="EMBL" id="WHWC01000002">
    <property type="protein sequence ID" value="KAG8388692.1"/>
    <property type="molecule type" value="Genomic_DNA"/>
</dbReference>
<sequence length="89" mass="10207">MASVCIRLIVIVLCFCSLICMNGAISFTRSRNLMQKPEGYEVKRAPSENYIEKSSNYKVENTMRRMEIQLNDYPGSGANNRHTPRPHEP</sequence>
<dbReference type="Proteomes" id="UP000826271">
    <property type="component" value="Unassembled WGS sequence"/>
</dbReference>
<name>A0AAV6Y6L9_9LAMI</name>
<gene>
    <name evidence="3" type="ORF">BUALT_Bualt02G0151800</name>
</gene>